<dbReference type="PANTHER" id="PTHR38104">
    <property type="match status" value="1"/>
</dbReference>
<evidence type="ECO:0000313" key="4">
    <source>
        <dbReference type="EMBL" id="KAF1016019.1"/>
    </source>
</evidence>
<protein>
    <submittedName>
        <fullName evidence="4">Anti-sigma-E factor RseA</fullName>
    </submittedName>
</protein>
<feature type="compositionally biased region" description="Basic and acidic residues" evidence="1">
    <location>
        <begin position="1"/>
        <end position="10"/>
    </location>
</feature>
<evidence type="ECO:0000259" key="3">
    <source>
        <dbReference type="Pfam" id="PF03872"/>
    </source>
</evidence>
<proteinExistence type="predicted"/>
<dbReference type="AlphaFoldDB" id="A0A7V8JMB8"/>
<dbReference type="Pfam" id="PF03872">
    <property type="entry name" value="RseA_N"/>
    <property type="match status" value="1"/>
</dbReference>
<dbReference type="Gene3D" id="1.10.10.880">
    <property type="entry name" value="Anti sigma-E protein RseA, N-terminal domain"/>
    <property type="match status" value="1"/>
</dbReference>
<keyword evidence="2" id="KW-0472">Membrane</keyword>
<dbReference type="InterPro" id="IPR052383">
    <property type="entry name" value="Anti-sigma-E_RseA-like"/>
</dbReference>
<sequence>MNTSSHESHSHQSPAGARLDQHHRQQLSSLVDGELGTDEARFLLRRLEHEPELAACQERWQLLGDVMRGQAGLLAPAGFSERVAAAIAAEPLPQAEPRRQLRRSGWRSWGGGAALAASVAAVALFIGGEKLQEPQPGEPPAAQVIAREAQLPAAPSAPSAPAITEASVDPASVALTSVPAAAVAAGSRRQEVRRASATRSQQTARAAQRDDTPLRAVASQAPLRPTLPATAAHPSPFGDVGSLQARPWPRSSLAPAAGGALNASYPAQGAGRPFYPFEPRLQDTLPAHGPCD</sequence>
<comment type="caution">
    <text evidence="4">The sequence shown here is derived from an EMBL/GenBank/DDBJ whole genome shotgun (WGS) entry which is preliminary data.</text>
</comment>
<feature type="compositionally biased region" description="Low complexity" evidence="1">
    <location>
        <begin position="221"/>
        <end position="234"/>
    </location>
</feature>
<accession>A0A7V8JMB8</accession>
<feature type="domain" description="Anti sigma-E protein RseA N-terminal" evidence="3">
    <location>
        <begin position="25"/>
        <end position="97"/>
    </location>
</feature>
<reference evidence="5" key="1">
    <citation type="journal article" date="2020" name="MBio">
        <title>Horizontal gene transfer to a defensive symbiont with a reduced genome amongst a multipartite beetle microbiome.</title>
        <authorList>
            <person name="Waterworth S.C."/>
            <person name="Florez L.V."/>
            <person name="Rees E.R."/>
            <person name="Hertweck C."/>
            <person name="Kaltenpoth M."/>
            <person name="Kwan J.C."/>
        </authorList>
    </citation>
    <scope>NUCLEOTIDE SEQUENCE [LARGE SCALE GENOMIC DNA]</scope>
</reference>
<name>A0A7V8JMB8_STEMA</name>
<dbReference type="InterPro" id="IPR036147">
    <property type="entry name" value="Anti-sigma_E_RseA_N_sf"/>
</dbReference>
<dbReference type="SUPFAM" id="SSF89069">
    <property type="entry name" value="N-terminal, cytoplasmic domain of anti-sigmaE factor RseA"/>
    <property type="match status" value="1"/>
</dbReference>
<dbReference type="PANTHER" id="PTHR38104:SF1">
    <property type="entry name" value="ANTI-SIGMA-E FACTOR RSEA"/>
    <property type="match status" value="1"/>
</dbReference>
<dbReference type="InterPro" id="IPR005572">
    <property type="entry name" value="Anti-sigma_E_RseA_N"/>
</dbReference>
<feature type="region of interest" description="Disordered" evidence="1">
    <location>
        <begin position="1"/>
        <end position="31"/>
    </location>
</feature>
<keyword evidence="2" id="KW-0812">Transmembrane</keyword>
<gene>
    <name evidence="4" type="primary">rseA</name>
    <name evidence="4" type="ORF">GAK31_01503</name>
</gene>
<dbReference type="Proteomes" id="UP000487117">
    <property type="component" value="Unassembled WGS sequence"/>
</dbReference>
<organism evidence="4 5">
    <name type="scientific">Stenotrophomonas maltophilia</name>
    <name type="common">Pseudomonas maltophilia</name>
    <name type="synonym">Xanthomonas maltophilia</name>
    <dbReference type="NCBI Taxonomy" id="40324"/>
    <lineage>
        <taxon>Bacteria</taxon>
        <taxon>Pseudomonadati</taxon>
        <taxon>Pseudomonadota</taxon>
        <taxon>Gammaproteobacteria</taxon>
        <taxon>Lysobacterales</taxon>
        <taxon>Lysobacteraceae</taxon>
        <taxon>Stenotrophomonas</taxon>
        <taxon>Stenotrophomonas maltophilia group</taxon>
    </lineage>
</organism>
<evidence type="ECO:0000313" key="5">
    <source>
        <dbReference type="Proteomes" id="UP000487117"/>
    </source>
</evidence>
<feature type="transmembrane region" description="Helical" evidence="2">
    <location>
        <begin position="108"/>
        <end position="126"/>
    </location>
</feature>
<dbReference type="GO" id="GO:0016989">
    <property type="term" value="F:sigma factor antagonist activity"/>
    <property type="evidence" value="ECO:0007669"/>
    <property type="project" value="InterPro"/>
</dbReference>
<feature type="region of interest" description="Disordered" evidence="1">
    <location>
        <begin position="184"/>
        <end position="235"/>
    </location>
</feature>
<feature type="compositionally biased region" description="Low complexity" evidence="1">
    <location>
        <begin position="195"/>
        <end position="206"/>
    </location>
</feature>
<evidence type="ECO:0000256" key="1">
    <source>
        <dbReference type="SAM" id="MobiDB-lite"/>
    </source>
</evidence>
<dbReference type="EMBL" id="WNDS01000002">
    <property type="protein sequence ID" value="KAF1016019.1"/>
    <property type="molecule type" value="Genomic_DNA"/>
</dbReference>
<evidence type="ECO:0000256" key="2">
    <source>
        <dbReference type="SAM" id="Phobius"/>
    </source>
</evidence>
<keyword evidence="2" id="KW-1133">Transmembrane helix</keyword>
<dbReference type="CDD" id="cd16328">
    <property type="entry name" value="RseA_N"/>
    <property type="match status" value="1"/>
</dbReference>